<proteinExistence type="inferred from homology"/>
<dbReference type="EMBL" id="RSCK01000015">
    <property type="protein sequence ID" value="RUT12365.1"/>
    <property type="molecule type" value="Genomic_DNA"/>
</dbReference>
<accession>A0AB37ULX4</accession>
<organism evidence="9 10">
    <name type="scientific">Chroococcidiopsis cubana SAG 39.79</name>
    <dbReference type="NCBI Taxonomy" id="388085"/>
    <lineage>
        <taxon>Bacteria</taxon>
        <taxon>Bacillati</taxon>
        <taxon>Cyanobacteriota</taxon>
        <taxon>Cyanophyceae</taxon>
        <taxon>Chroococcidiopsidales</taxon>
        <taxon>Chroococcidiopsidaceae</taxon>
        <taxon>Chroococcidiopsis</taxon>
    </lineage>
</organism>
<evidence type="ECO:0000313" key="10">
    <source>
        <dbReference type="Proteomes" id="UP000282574"/>
    </source>
</evidence>
<comment type="subcellular location">
    <subcellularLocation>
        <location evidence="8">Cytoplasm</location>
    </subcellularLocation>
</comment>
<dbReference type="Pfam" id="PF04166">
    <property type="entry name" value="PdxA"/>
    <property type="match status" value="1"/>
</dbReference>
<dbReference type="PANTHER" id="PTHR30004:SF6">
    <property type="entry name" value="D-THREONATE 4-PHOSPHATE DEHYDROGENASE"/>
    <property type="match status" value="1"/>
</dbReference>
<sequence>MDISTTTYKTSDRPRIAIAMGDPAGIGAEVILKALADRQLWAACQITVVGNKQVLLDTYDQLRQSPYCPLDSYIHPDELNILEVEAVRKMVGAVKQGTGNAASGAMSFAYLETAIARTLVGDFHGIVTAPIAKSAWKAAGYDYPGQTELLAEKAGVERFGMLFVARSPHTGWMLRALLATTHIPLHQVPEALTPQLLTRKLDLLVECLQRDFGVEQPRIAIAGLNPHSGEQGQLGREEVDWLNSWLEAERQNRPNLQLEGLLPPDTMWVKPGMAWYGKGLGSREQGAGETRGKGAEEQLPITNYQLPITNYHPADAYLALYHDQGLIPVKLMAFDRAVNTSIGLPFIRTSPDHGTAFDIAGKGIADATSMKAAIQLATELVHTRNSATPTTNYQLPITN</sequence>
<dbReference type="PANTHER" id="PTHR30004">
    <property type="entry name" value="4-HYDROXYTHREONINE-4-PHOSPHATE DEHYDROGENASE"/>
    <property type="match status" value="1"/>
</dbReference>
<evidence type="ECO:0000256" key="4">
    <source>
        <dbReference type="ARBA" id="ARBA00022857"/>
    </source>
</evidence>
<dbReference type="RefSeq" id="WP_106166010.1">
    <property type="nucleotide sequence ID" value="NZ_JAVKZF010000002.1"/>
</dbReference>
<keyword evidence="7 8" id="KW-0664">Pyridoxine biosynthesis</keyword>
<comment type="function">
    <text evidence="8">Catalyzes the NAD(P)-dependent oxidation of 4-(phosphooxy)-L-threonine (HTP) into 2-amino-3-oxo-4-(phosphooxy)butyric acid which spontaneously decarboxylates to form 3-amino-2-oxopropyl phosphate (AHAP).</text>
</comment>
<keyword evidence="3 8" id="KW-0479">Metal-binding</keyword>
<feature type="binding site" evidence="8">
    <location>
        <position position="348"/>
    </location>
    <ligand>
        <name>substrate</name>
    </ligand>
</feature>
<dbReference type="Proteomes" id="UP000282574">
    <property type="component" value="Unassembled WGS sequence"/>
</dbReference>
<dbReference type="GO" id="GO:0046872">
    <property type="term" value="F:metal ion binding"/>
    <property type="evidence" value="ECO:0007669"/>
    <property type="project" value="UniProtKB-UniRule"/>
</dbReference>
<keyword evidence="4 8" id="KW-0521">NADP</keyword>
<evidence type="ECO:0000256" key="8">
    <source>
        <dbReference type="HAMAP-Rule" id="MF_00536"/>
    </source>
</evidence>
<comment type="pathway">
    <text evidence="8">Cofactor biosynthesis; pyridoxine 5'-phosphate biosynthesis; pyridoxine 5'-phosphate from D-erythrose 4-phosphate: step 4/5.</text>
</comment>
<protein>
    <recommendedName>
        <fullName evidence="8">4-hydroxythreonine-4-phosphate dehydrogenase</fullName>
        <ecNumber evidence="8">1.1.1.262</ecNumber>
    </recommendedName>
    <alternativeName>
        <fullName evidence="8">4-(phosphohydroxy)-L-threonine dehydrogenase</fullName>
    </alternativeName>
</protein>
<comment type="cofactor">
    <cofactor evidence="8">
        <name>a divalent metal cation</name>
        <dbReference type="ChEBI" id="CHEBI:60240"/>
    </cofactor>
    <text evidence="8">Binds 1 divalent metal cation per subunit.</text>
</comment>
<dbReference type="AlphaFoldDB" id="A0AB37ULX4"/>
<dbReference type="Gene3D" id="3.40.718.10">
    <property type="entry name" value="Isopropylmalate Dehydrogenase"/>
    <property type="match status" value="2"/>
</dbReference>
<gene>
    <name evidence="8 9" type="primary">pdxA</name>
    <name evidence="9" type="ORF">DSM107010_23750</name>
</gene>
<keyword evidence="2 8" id="KW-0963">Cytoplasm</keyword>
<evidence type="ECO:0000256" key="1">
    <source>
        <dbReference type="ARBA" id="ARBA00009464"/>
    </source>
</evidence>
<evidence type="ECO:0000256" key="5">
    <source>
        <dbReference type="ARBA" id="ARBA00023002"/>
    </source>
</evidence>
<evidence type="ECO:0000313" key="9">
    <source>
        <dbReference type="EMBL" id="RUT12365.1"/>
    </source>
</evidence>
<dbReference type="GO" id="GO:0008615">
    <property type="term" value="P:pyridoxine biosynthetic process"/>
    <property type="evidence" value="ECO:0007669"/>
    <property type="project" value="UniProtKB-UniRule"/>
</dbReference>
<name>A0AB37ULX4_9CYAN</name>
<dbReference type="GO" id="GO:0051287">
    <property type="term" value="F:NAD binding"/>
    <property type="evidence" value="ECO:0007669"/>
    <property type="project" value="InterPro"/>
</dbReference>
<dbReference type="NCBIfam" id="TIGR00557">
    <property type="entry name" value="pdxA"/>
    <property type="match status" value="1"/>
</dbReference>
<comment type="subunit">
    <text evidence="8">Homodimer.</text>
</comment>
<dbReference type="NCBIfam" id="NF002744">
    <property type="entry name" value="PRK02746.1"/>
    <property type="match status" value="1"/>
</dbReference>
<dbReference type="EC" id="1.1.1.262" evidence="8"/>
<comment type="caution">
    <text evidence="9">The sequence shown here is derived from an EMBL/GenBank/DDBJ whole genome shotgun (WGS) entry which is preliminary data.</text>
</comment>
<feature type="binding site" evidence="8">
    <location>
        <position position="330"/>
    </location>
    <ligand>
        <name>substrate</name>
    </ligand>
</feature>
<reference evidence="9 10" key="1">
    <citation type="journal article" date="2019" name="Genome Biol. Evol.">
        <title>Day and night: Metabolic profiles and evolutionary relationships of six axenic non-marine cyanobacteria.</title>
        <authorList>
            <person name="Will S.E."/>
            <person name="Henke P."/>
            <person name="Boedeker C."/>
            <person name="Huang S."/>
            <person name="Brinkmann H."/>
            <person name="Rohde M."/>
            <person name="Jarek M."/>
            <person name="Friedl T."/>
            <person name="Seufert S."/>
            <person name="Schumacher M."/>
            <person name="Overmann J."/>
            <person name="Neumann-Schaal M."/>
            <person name="Petersen J."/>
        </authorList>
    </citation>
    <scope>NUCLEOTIDE SEQUENCE [LARGE SCALE GENOMIC DNA]</scope>
    <source>
        <strain evidence="9 10">SAG 39.79</strain>
    </source>
</reference>
<evidence type="ECO:0000256" key="6">
    <source>
        <dbReference type="ARBA" id="ARBA00023027"/>
    </source>
</evidence>
<keyword evidence="5 8" id="KW-0560">Oxidoreductase</keyword>
<feature type="binding site" evidence="8">
    <location>
        <position position="227"/>
    </location>
    <ligand>
        <name>a divalent metal cation</name>
        <dbReference type="ChEBI" id="CHEBI:60240"/>
        <note>ligand shared between dimeric partners</note>
    </ligand>
</feature>
<dbReference type="GO" id="GO:0042823">
    <property type="term" value="P:pyridoxal phosphate biosynthetic process"/>
    <property type="evidence" value="ECO:0007669"/>
    <property type="project" value="UniProtKB-UniRule"/>
</dbReference>
<feature type="binding site" evidence="8">
    <location>
        <position position="322"/>
    </location>
    <ligand>
        <name>a divalent metal cation</name>
        <dbReference type="ChEBI" id="CHEBI:60240"/>
        <note>ligand shared between dimeric partners</note>
    </ligand>
</feature>
<comment type="catalytic activity">
    <reaction evidence="8">
        <text>4-(phosphooxy)-L-threonine + NAD(+) = 3-amino-2-oxopropyl phosphate + CO2 + NADH</text>
        <dbReference type="Rhea" id="RHEA:32275"/>
        <dbReference type="ChEBI" id="CHEBI:16526"/>
        <dbReference type="ChEBI" id="CHEBI:57279"/>
        <dbReference type="ChEBI" id="CHEBI:57540"/>
        <dbReference type="ChEBI" id="CHEBI:57945"/>
        <dbReference type="ChEBI" id="CHEBI:58452"/>
        <dbReference type="EC" id="1.1.1.262"/>
    </reaction>
</comment>
<keyword evidence="10" id="KW-1185">Reference proteome</keyword>
<dbReference type="InterPro" id="IPR037510">
    <property type="entry name" value="PdxA"/>
</dbReference>
<keyword evidence="6 8" id="KW-0520">NAD</keyword>
<dbReference type="SUPFAM" id="SSF53659">
    <property type="entry name" value="Isocitrate/Isopropylmalate dehydrogenase-like"/>
    <property type="match status" value="1"/>
</dbReference>
<feature type="binding site" evidence="8">
    <location>
        <position position="182"/>
    </location>
    <ligand>
        <name>a divalent metal cation</name>
        <dbReference type="ChEBI" id="CHEBI:60240"/>
        <note>ligand shared between dimeric partners</note>
    </ligand>
</feature>
<comment type="miscellaneous">
    <text evidence="8">The active site is located at the dimer interface.</text>
</comment>
<feature type="binding site" evidence="8">
    <location>
        <position position="339"/>
    </location>
    <ligand>
        <name>substrate</name>
    </ligand>
</feature>
<comment type="similarity">
    <text evidence="1">Belongs to the PdxA family. PdxA2 subfamily.</text>
</comment>
<feature type="binding site" evidence="8">
    <location>
        <position position="147"/>
    </location>
    <ligand>
        <name>substrate</name>
    </ligand>
</feature>
<evidence type="ECO:0000256" key="3">
    <source>
        <dbReference type="ARBA" id="ARBA00022723"/>
    </source>
</evidence>
<comment type="caution">
    <text evidence="8">Lacks conserved residue(s) required for the propagation of feature annotation.</text>
</comment>
<evidence type="ECO:0000256" key="7">
    <source>
        <dbReference type="ARBA" id="ARBA00023096"/>
    </source>
</evidence>
<dbReference type="GO" id="GO:0005737">
    <property type="term" value="C:cytoplasm"/>
    <property type="evidence" value="ECO:0007669"/>
    <property type="project" value="UniProtKB-SubCell"/>
</dbReference>
<dbReference type="HAMAP" id="MF_00536">
    <property type="entry name" value="PdxA"/>
    <property type="match status" value="1"/>
</dbReference>
<evidence type="ECO:0000256" key="2">
    <source>
        <dbReference type="ARBA" id="ARBA00022490"/>
    </source>
</evidence>
<dbReference type="GO" id="GO:0050570">
    <property type="term" value="F:4-hydroxythreonine-4-phosphate dehydrogenase activity"/>
    <property type="evidence" value="ECO:0007669"/>
    <property type="project" value="UniProtKB-UniRule"/>
</dbReference>
<dbReference type="InterPro" id="IPR005255">
    <property type="entry name" value="PdxA_fam"/>
</dbReference>